<dbReference type="Pfam" id="PF00293">
    <property type="entry name" value="NUDIX"/>
    <property type="match status" value="1"/>
</dbReference>
<comment type="caution">
    <text evidence="5">The sequence shown here is derived from an EMBL/GenBank/DDBJ whole genome shotgun (WGS) entry which is preliminary data.</text>
</comment>
<keyword evidence="2 3" id="KW-0378">Hydrolase</keyword>
<dbReference type="InterPro" id="IPR020476">
    <property type="entry name" value="Nudix_hydrolase"/>
</dbReference>
<comment type="cofactor">
    <cofactor evidence="1">
        <name>Mg(2+)</name>
        <dbReference type="ChEBI" id="CHEBI:18420"/>
    </cofactor>
</comment>
<keyword evidence="6" id="KW-1185">Reference proteome</keyword>
<evidence type="ECO:0000313" key="6">
    <source>
        <dbReference type="Proteomes" id="UP000656813"/>
    </source>
</evidence>
<evidence type="ECO:0000256" key="3">
    <source>
        <dbReference type="RuleBase" id="RU003476"/>
    </source>
</evidence>
<dbReference type="InterPro" id="IPR020084">
    <property type="entry name" value="NUDIX_hydrolase_CS"/>
</dbReference>
<dbReference type="SUPFAM" id="SSF55811">
    <property type="entry name" value="Nudix"/>
    <property type="match status" value="1"/>
</dbReference>
<dbReference type="EMBL" id="BMFV01000031">
    <property type="protein sequence ID" value="GGH86266.1"/>
    <property type="molecule type" value="Genomic_DNA"/>
</dbReference>
<dbReference type="PRINTS" id="PR00502">
    <property type="entry name" value="NUDIXFAMILY"/>
</dbReference>
<organism evidence="5 6">
    <name type="scientific">Pullulanibacillus pueri</name>
    <dbReference type="NCBI Taxonomy" id="1437324"/>
    <lineage>
        <taxon>Bacteria</taxon>
        <taxon>Bacillati</taxon>
        <taxon>Bacillota</taxon>
        <taxon>Bacilli</taxon>
        <taxon>Bacillales</taxon>
        <taxon>Sporolactobacillaceae</taxon>
        <taxon>Pullulanibacillus</taxon>
    </lineage>
</organism>
<dbReference type="AlphaFoldDB" id="A0A8J2ZY41"/>
<dbReference type="PANTHER" id="PTHR43046">
    <property type="entry name" value="GDP-MANNOSE MANNOSYL HYDROLASE"/>
    <property type="match status" value="1"/>
</dbReference>
<dbReference type="RefSeq" id="WP_188498545.1">
    <property type="nucleotide sequence ID" value="NZ_BMFV01000031.1"/>
</dbReference>
<evidence type="ECO:0000313" key="5">
    <source>
        <dbReference type="EMBL" id="GGH86266.1"/>
    </source>
</evidence>
<accession>A0A8J2ZY41</accession>
<dbReference type="Proteomes" id="UP000656813">
    <property type="component" value="Unassembled WGS sequence"/>
</dbReference>
<comment type="similarity">
    <text evidence="3">Belongs to the Nudix hydrolase family.</text>
</comment>
<evidence type="ECO:0000259" key="4">
    <source>
        <dbReference type="PROSITE" id="PS51462"/>
    </source>
</evidence>
<dbReference type="CDD" id="cd04677">
    <property type="entry name" value="NUDIX_Hydrolase"/>
    <property type="match status" value="1"/>
</dbReference>
<protein>
    <submittedName>
        <fullName evidence="5">DNA mismatch repair protein MutT</fullName>
    </submittedName>
</protein>
<gene>
    <name evidence="5" type="ORF">GCM10007096_33580</name>
</gene>
<reference evidence="5" key="1">
    <citation type="journal article" date="2014" name="Int. J. Syst. Evol. Microbiol.">
        <title>Complete genome sequence of Corynebacterium casei LMG S-19264T (=DSM 44701T), isolated from a smear-ripened cheese.</title>
        <authorList>
            <consortium name="US DOE Joint Genome Institute (JGI-PGF)"/>
            <person name="Walter F."/>
            <person name="Albersmeier A."/>
            <person name="Kalinowski J."/>
            <person name="Ruckert C."/>
        </authorList>
    </citation>
    <scope>NUCLEOTIDE SEQUENCE</scope>
    <source>
        <strain evidence="5">CGMCC 1.12777</strain>
    </source>
</reference>
<dbReference type="Gene3D" id="3.90.79.10">
    <property type="entry name" value="Nucleoside Triphosphate Pyrophosphohydrolase"/>
    <property type="match status" value="1"/>
</dbReference>
<dbReference type="GO" id="GO:0016787">
    <property type="term" value="F:hydrolase activity"/>
    <property type="evidence" value="ECO:0007669"/>
    <property type="project" value="UniProtKB-KW"/>
</dbReference>
<name>A0A8J2ZY41_9BACL</name>
<evidence type="ECO:0000256" key="2">
    <source>
        <dbReference type="ARBA" id="ARBA00022801"/>
    </source>
</evidence>
<dbReference type="InterPro" id="IPR015797">
    <property type="entry name" value="NUDIX_hydrolase-like_dom_sf"/>
</dbReference>
<proteinExistence type="inferred from homology"/>
<dbReference type="PROSITE" id="PS51462">
    <property type="entry name" value="NUDIX"/>
    <property type="match status" value="1"/>
</dbReference>
<dbReference type="InterPro" id="IPR000086">
    <property type="entry name" value="NUDIX_hydrolase_dom"/>
</dbReference>
<reference evidence="5" key="2">
    <citation type="submission" date="2020-09" db="EMBL/GenBank/DDBJ databases">
        <authorList>
            <person name="Sun Q."/>
            <person name="Zhou Y."/>
        </authorList>
    </citation>
    <scope>NUCLEOTIDE SEQUENCE</scope>
    <source>
        <strain evidence="5">CGMCC 1.12777</strain>
    </source>
</reference>
<sequence>MDYITELRKLIGHRPVILPGSVVIILNEKDQVLLQQRKHPYGIWGLPGGLMELGESTEETARREVFEETGLTVGALDLLGVFSGKDYFAVAENGDEFYVLTIAYVSREVSGCLTLHDDESLNLKYFPVEELPPLVKSHQKILASFS</sequence>
<feature type="domain" description="Nudix hydrolase" evidence="4">
    <location>
        <begin position="16"/>
        <end position="146"/>
    </location>
</feature>
<dbReference type="PANTHER" id="PTHR43046:SF2">
    <property type="entry name" value="8-OXO-DGTP DIPHOSPHATASE-RELATED"/>
    <property type="match status" value="1"/>
</dbReference>
<evidence type="ECO:0000256" key="1">
    <source>
        <dbReference type="ARBA" id="ARBA00001946"/>
    </source>
</evidence>
<dbReference type="PROSITE" id="PS00893">
    <property type="entry name" value="NUDIX_BOX"/>
    <property type="match status" value="1"/>
</dbReference>